<protein>
    <submittedName>
        <fullName evidence="1">Uncharacterized protein</fullName>
    </submittedName>
</protein>
<dbReference type="EMBL" id="CP044617">
    <property type="protein sequence ID" value="QRD91982.1"/>
    <property type="molecule type" value="Genomic_DNA"/>
</dbReference>
<organism evidence="1 2">
    <name type="scientific">Aspergillus flavus (strain ATCC 200026 / FGSC A1120 / IAM 13836 / NRRL 3357 / JCM 12722 / SRRC 167)</name>
    <dbReference type="NCBI Taxonomy" id="332952"/>
    <lineage>
        <taxon>Eukaryota</taxon>
        <taxon>Fungi</taxon>
        <taxon>Dikarya</taxon>
        <taxon>Ascomycota</taxon>
        <taxon>Pezizomycotina</taxon>
        <taxon>Eurotiomycetes</taxon>
        <taxon>Eurotiomycetidae</taxon>
        <taxon>Eurotiales</taxon>
        <taxon>Aspergillaceae</taxon>
        <taxon>Aspergillus</taxon>
        <taxon>Aspergillus subgen. Circumdati</taxon>
    </lineage>
</organism>
<evidence type="ECO:0000313" key="2">
    <source>
        <dbReference type="Proteomes" id="UP000596276"/>
    </source>
</evidence>
<dbReference type="AlphaFoldDB" id="A0A7U2MY26"/>
<accession>A0A7U2MY26</accession>
<proteinExistence type="predicted"/>
<dbReference type="Proteomes" id="UP000596276">
    <property type="component" value="Chromosome 7"/>
</dbReference>
<evidence type="ECO:0000313" key="1">
    <source>
        <dbReference type="EMBL" id="QRD91982.1"/>
    </source>
</evidence>
<name>A0A7U2MY26_ASPFN</name>
<reference evidence="2" key="1">
    <citation type="journal article" date="2021" name="G3 (Bethesda)">
        <title>Chromosome assembled and annotated genome sequence of Aspergillus flavus NRRL 3357.</title>
        <authorList>
            <person name="Skerker J.M."/>
            <person name="Pianalto K.M."/>
            <person name="Mondo S.J."/>
            <person name="Yang K."/>
            <person name="Arkin A.P."/>
            <person name="Keller N.P."/>
            <person name="Grigoriev I.V."/>
            <person name="Louise Glass N.L."/>
        </authorList>
    </citation>
    <scope>NUCLEOTIDE SEQUENCE [LARGE SCALE GENOMIC DNA]</scope>
    <source>
        <strain evidence="2">ATCC 200026 / FGSC A1120 / IAM 13836 / NRRL 3357 / JCM 12722 / SRRC 167</strain>
    </source>
</reference>
<keyword evidence="2" id="KW-1185">Reference proteome</keyword>
<dbReference type="VEuPathDB" id="FungiDB:F9C07_6021"/>
<sequence>MYRGKVNPLKSNDNIISALWNIDLNWKVPSTIKDPKLWLGVLGIGKKEGQN</sequence>
<gene>
    <name evidence="1" type="ORF">F9C07_6021</name>
</gene>